<protein>
    <submittedName>
        <fullName evidence="7">ABC transporter substrate-binding protein</fullName>
    </submittedName>
</protein>
<dbReference type="PANTHER" id="PTHR47151:SF2">
    <property type="entry name" value="AMINO ACID BINDING PROTEIN"/>
    <property type="match status" value="1"/>
</dbReference>
<dbReference type="InterPro" id="IPR028081">
    <property type="entry name" value="Leu-bd"/>
</dbReference>
<comment type="similarity">
    <text evidence="1">Belongs to the leucine-binding protein family.</text>
</comment>
<feature type="chain" id="PRO_5039422630" evidence="5">
    <location>
        <begin position="28"/>
        <end position="393"/>
    </location>
</feature>
<evidence type="ECO:0000256" key="3">
    <source>
        <dbReference type="ARBA" id="ARBA00022729"/>
    </source>
</evidence>
<organism evidence="7 8">
    <name type="scientific">Heliobacterium mobile</name>
    <name type="common">Heliobacillus mobilis</name>
    <dbReference type="NCBI Taxonomy" id="28064"/>
    <lineage>
        <taxon>Bacteria</taxon>
        <taxon>Bacillati</taxon>
        <taxon>Bacillota</taxon>
        <taxon>Clostridia</taxon>
        <taxon>Eubacteriales</taxon>
        <taxon>Heliobacteriaceae</taxon>
        <taxon>Heliobacterium</taxon>
    </lineage>
</organism>
<dbReference type="PROSITE" id="PS51257">
    <property type="entry name" value="PROKAR_LIPOPROTEIN"/>
    <property type="match status" value="1"/>
</dbReference>
<evidence type="ECO:0000256" key="2">
    <source>
        <dbReference type="ARBA" id="ARBA00022448"/>
    </source>
</evidence>
<keyword evidence="8" id="KW-1185">Reference proteome</keyword>
<comment type="caution">
    <text evidence="7">The sequence shown here is derived from an EMBL/GenBank/DDBJ whole genome shotgun (WGS) entry which is preliminary data.</text>
</comment>
<keyword evidence="4" id="KW-0029">Amino-acid transport</keyword>
<dbReference type="AlphaFoldDB" id="A0A6I3SNY3"/>
<dbReference type="Proteomes" id="UP000430670">
    <property type="component" value="Unassembled WGS sequence"/>
</dbReference>
<dbReference type="InterPro" id="IPR000709">
    <property type="entry name" value="Leu_Ile_Val-bd"/>
</dbReference>
<dbReference type="RefSeq" id="WP_155477042.1">
    <property type="nucleotide sequence ID" value="NZ_WNKU01000017.1"/>
</dbReference>
<name>A0A6I3SNY3_HELMO</name>
<accession>A0A6I3SNY3</accession>
<evidence type="ECO:0000256" key="5">
    <source>
        <dbReference type="SAM" id="SignalP"/>
    </source>
</evidence>
<evidence type="ECO:0000313" key="8">
    <source>
        <dbReference type="Proteomes" id="UP000430670"/>
    </source>
</evidence>
<dbReference type="CDD" id="cd06349">
    <property type="entry name" value="PBP1_ABC_HAAT-like"/>
    <property type="match status" value="1"/>
</dbReference>
<dbReference type="GO" id="GO:0006865">
    <property type="term" value="P:amino acid transport"/>
    <property type="evidence" value="ECO:0007669"/>
    <property type="project" value="UniProtKB-KW"/>
</dbReference>
<evidence type="ECO:0000256" key="1">
    <source>
        <dbReference type="ARBA" id="ARBA00010062"/>
    </source>
</evidence>
<dbReference type="OrthoDB" id="9783240at2"/>
<evidence type="ECO:0000259" key="6">
    <source>
        <dbReference type="Pfam" id="PF13458"/>
    </source>
</evidence>
<keyword evidence="2" id="KW-0813">Transport</keyword>
<keyword evidence="3 5" id="KW-0732">Signal</keyword>
<dbReference type="Pfam" id="PF13458">
    <property type="entry name" value="Peripla_BP_6"/>
    <property type="match status" value="1"/>
</dbReference>
<reference evidence="7 8" key="1">
    <citation type="submission" date="2019-11" db="EMBL/GenBank/DDBJ databases">
        <title>Whole-genome sequence of a the green, strictly anaerobic photosynthetic bacterium Heliobacillus mobilis DSM 6151.</title>
        <authorList>
            <person name="Kyndt J.A."/>
            <person name="Meyer T.E."/>
        </authorList>
    </citation>
    <scope>NUCLEOTIDE SEQUENCE [LARGE SCALE GENOMIC DNA]</scope>
    <source>
        <strain evidence="7 8">DSM 6151</strain>
    </source>
</reference>
<evidence type="ECO:0000313" key="7">
    <source>
        <dbReference type="EMBL" id="MTV49947.1"/>
    </source>
</evidence>
<evidence type="ECO:0000256" key="4">
    <source>
        <dbReference type="ARBA" id="ARBA00022970"/>
    </source>
</evidence>
<feature type="signal peptide" evidence="5">
    <location>
        <begin position="1"/>
        <end position="27"/>
    </location>
</feature>
<dbReference type="PRINTS" id="PR00337">
    <property type="entry name" value="LEUILEVALBP"/>
</dbReference>
<dbReference type="InterPro" id="IPR028082">
    <property type="entry name" value="Peripla_BP_I"/>
</dbReference>
<proteinExistence type="inferred from homology"/>
<feature type="domain" description="Leucine-binding protein" evidence="6">
    <location>
        <begin position="48"/>
        <end position="373"/>
    </location>
</feature>
<dbReference type="PANTHER" id="PTHR47151">
    <property type="entry name" value="LEU/ILE/VAL-BINDING ABC TRANSPORTER SUBUNIT"/>
    <property type="match status" value="1"/>
</dbReference>
<gene>
    <name evidence="7" type="ORF">GJ688_13285</name>
</gene>
<dbReference type="SUPFAM" id="SSF53822">
    <property type="entry name" value="Periplasmic binding protein-like I"/>
    <property type="match status" value="1"/>
</dbReference>
<dbReference type="EMBL" id="WNKU01000017">
    <property type="protein sequence ID" value="MTV49947.1"/>
    <property type="molecule type" value="Genomic_DNA"/>
</dbReference>
<sequence>MKLSFLHKYKKLIGAGLVSAMLLPVLAGCSNSSTTGSSGSDAAGAGNEIAIGLTAPLSGDYAEYGTVFKNSLDLAIEKVNAKGGINGKTLKLIPADSKADPKEAANIAQKFVSDKKVLAVVGDFTSTAAMAGSPIYQKGGLVQFSPTSSHPDFTKQGDYIFRNIATQEVEAPLLAEYAVKDLKKKNIAVIYIKNDWGIVTKDYFVKGVQDQGGNIIDVEEYLPEQGKDFSAILTKIREKNPDLLFLANMYTDAALVAQQARKTGFNVDLMGTGSLYSGELLRIGGPAVEGLYLTCSFHPEDPRREVQEFVKAYTAKYGIAPTQFAAQAYDAINMIVAALESGATDRQSLRDKLAAIKDFPGVTGKTTFDANRNVDKKPTKLVVHQGKYVLYKH</sequence>
<dbReference type="Gene3D" id="3.40.50.2300">
    <property type="match status" value="2"/>
</dbReference>